<reference evidence="2" key="2">
    <citation type="journal article" date="2015" name="Fish Shellfish Immunol.">
        <title>Early steps in the European eel (Anguilla anguilla)-Vibrio vulnificus interaction in the gills: Role of the RtxA13 toxin.</title>
        <authorList>
            <person name="Callol A."/>
            <person name="Pajuelo D."/>
            <person name="Ebbesson L."/>
            <person name="Teles M."/>
            <person name="MacKenzie S."/>
            <person name="Amaro C."/>
        </authorList>
    </citation>
    <scope>NUCLEOTIDE SEQUENCE</scope>
</reference>
<sequence>MGTGTRWWRTGAATQTHLPTGNCCPDQGTVYWVTPTSCCSGTASVTRPSDRNLAMPTQTPVTTRARHRSPVG</sequence>
<feature type="region of interest" description="Disordered" evidence="1">
    <location>
        <begin position="43"/>
        <end position="72"/>
    </location>
</feature>
<dbReference type="EMBL" id="GBXM01026933">
    <property type="protein sequence ID" value="JAH81644.1"/>
    <property type="molecule type" value="Transcribed_RNA"/>
</dbReference>
<protein>
    <submittedName>
        <fullName evidence="2">Uncharacterized protein</fullName>
    </submittedName>
</protein>
<evidence type="ECO:0000256" key="1">
    <source>
        <dbReference type="SAM" id="MobiDB-lite"/>
    </source>
</evidence>
<dbReference type="AlphaFoldDB" id="A0A0E9VU02"/>
<proteinExistence type="predicted"/>
<accession>A0A0E9VU02</accession>
<evidence type="ECO:0000313" key="2">
    <source>
        <dbReference type="EMBL" id="JAH81644.1"/>
    </source>
</evidence>
<name>A0A0E9VU02_ANGAN</name>
<organism evidence="2">
    <name type="scientific">Anguilla anguilla</name>
    <name type="common">European freshwater eel</name>
    <name type="synonym">Muraena anguilla</name>
    <dbReference type="NCBI Taxonomy" id="7936"/>
    <lineage>
        <taxon>Eukaryota</taxon>
        <taxon>Metazoa</taxon>
        <taxon>Chordata</taxon>
        <taxon>Craniata</taxon>
        <taxon>Vertebrata</taxon>
        <taxon>Euteleostomi</taxon>
        <taxon>Actinopterygii</taxon>
        <taxon>Neopterygii</taxon>
        <taxon>Teleostei</taxon>
        <taxon>Anguilliformes</taxon>
        <taxon>Anguillidae</taxon>
        <taxon>Anguilla</taxon>
    </lineage>
</organism>
<reference evidence="2" key="1">
    <citation type="submission" date="2014-11" db="EMBL/GenBank/DDBJ databases">
        <authorList>
            <person name="Amaro Gonzalez C."/>
        </authorList>
    </citation>
    <scope>NUCLEOTIDE SEQUENCE</scope>
</reference>